<evidence type="ECO:0000313" key="2">
    <source>
        <dbReference type="EMBL" id="CAF4501926.1"/>
    </source>
</evidence>
<reference evidence="2" key="1">
    <citation type="submission" date="2021-02" db="EMBL/GenBank/DDBJ databases">
        <authorList>
            <person name="Nowell W R."/>
        </authorList>
    </citation>
    <scope>NUCLEOTIDE SEQUENCE</scope>
</reference>
<comment type="caution">
    <text evidence="2">The sequence shown here is derived from an EMBL/GenBank/DDBJ whole genome shotgun (WGS) entry which is preliminary data.</text>
</comment>
<dbReference type="EMBL" id="CAJOBA010095602">
    <property type="protein sequence ID" value="CAF4501926.1"/>
    <property type="molecule type" value="Genomic_DNA"/>
</dbReference>
<dbReference type="InterPro" id="IPR041588">
    <property type="entry name" value="Integrase_H2C2"/>
</dbReference>
<dbReference type="Proteomes" id="UP000682733">
    <property type="component" value="Unassembled WGS sequence"/>
</dbReference>
<feature type="non-terminal residue" evidence="2">
    <location>
        <position position="183"/>
    </location>
</feature>
<dbReference type="InterPro" id="IPR052160">
    <property type="entry name" value="Gypsy_RT_Integrase-like"/>
</dbReference>
<sequence>MHDASTSITTLPASPSLISLPLRPTPTPSYIDLTMKRIKQEQKLDVNIQNLIKHMKNNNNQRYEMLDDVLYRLIPRGIRNIRLPYLPRSLIKEVLFLFHDHPSSAHFGITRTYEKLKNKYYWPKMKNCIINYVQSCLQCSKHNIRRTKPPGLMHSTEIPNEVLGIVGMDYWGPTNEESLHGNR</sequence>
<proteinExistence type="predicted"/>
<evidence type="ECO:0000259" key="1">
    <source>
        <dbReference type="Pfam" id="PF17921"/>
    </source>
</evidence>
<name>A0A8S2XLQ7_9BILA</name>
<dbReference type="PANTHER" id="PTHR47266">
    <property type="entry name" value="ENDONUCLEASE-RELATED"/>
    <property type="match status" value="1"/>
</dbReference>
<accession>A0A8S2XLQ7</accession>
<gene>
    <name evidence="2" type="ORF">TMI583_LOCUS47989</name>
</gene>
<dbReference type="FunFam" id="1.10.340.70:FF:000001">
    <property type="entry name" value="Retrovirus-related Pol polyprotein from transposon gypsy-like Protein"/>
    <property type="match status" value="1"/>
</dbReference>
<dbReference type="Pfam" id="PF17921">
    <property type="entry name" value="Integrase_H2C2"/>
    <property type="match status" value="1"/>
</dbReference>
<organism evidence="2 3">
    <name type="scientific">Didymodactylos carnosus</name>
    <dbReference type="NCBI Taxonomy" id="1234261"/>
    <lineage>
        <taxon>Eukaryota</taxon>
        <taxon>Metazoa</taxon>
        <taxon>Spiralia</taxon>
        <taxon>Gnathifera</taxon>
        <taxon>Rotifera</taxon>
        <taxon>Eurotatoria</taxon>
        <taxon>Bdelloidea</taxon>
        <taxon>Philodinida</taxon>
        <taxon>Philodinidae</taxon>
        <taxon>Didymodactylos</taxon>
    </lineage>
</organism>
<evidence type="ECO:0000313" key="3">
    <source>
        <dbReference type="Proteomes" id="UP000682733"/>
    </source>
</evidence>
<dbReference type="AlphaFoldDB" id="A0A8S2XLQ7"/>
<protein>
    <recommendedName>
        <fullName evidence="1">Integrase zinc-binding domain-containing protein</fullName>
    </recommendedName>
</protein>
<dbReference type="Gene3D" id="1.10.340.70">
    <property type="match status" value="1"/>
</dbReference>
<feature type="domain" description="Integrase zinc-binding" evidence="1">
    <location>
        <begin position="87"/>
        <end position="144"/>
    </location>
</feature>